<reference evidence="2" key="1">
    <citation type="submission" date="2015-08" db="UniProtKB">
        <authorList>
            <consortium name="WormBaseParasite"/>
        </authorList>
    </citation>
    <scope>IDENTIFICATION</scope>
</reference>
<feature type="chain" id="PRO_5005328395" description="Sulfotransferase family-containing protein" evidence="1">
    <location>
        <begin position="22"/>
        <end position="326"/>
    </location>
</feature>
<dbReference type="GO" id="GO:0050650">
    <property type="term" value="P:chondroitin sulfate proteoglycan biosynthetic process"/>
    <property type="evidence" value="ECO:0007669"/>
    <property type="project" value="InterPro"/>
</dbReference>
<organism evidence="2">
    <name type="scientific">Strongyloides stercoralis</name>
    <name type="common">Threadworm</name>
    <dbReference type="NCBI Taxonomy" id="6248"/>
    <lineage>
        <taxon>Eukaryota</taxon>
        <taxon>Metazoa</taxon>
        <taxon>Ecdysozoa</taxon>
        <taxon>Nematoda</taxon>
        <taxon>Chromadorea</taxon>
        <taxon>Rhabditida</taxon>
        <taxon>Tylenchina</taxon>
        <taxon>Panagrolaimomorpha</taxon>
        <taxon>Strongyloidoidea</taxon>
        <taxon>Strongyloididae</taxon>
        <taxon>Strongyloides</taxon>
    </lineage>
</organism>
<accession>A0A0K0EL03</accession>
<dbReference type="PANTHER" id="PTHR22900:SF5">
    <property type="entry name" value="PROTEIN CBG14245"/>
    <property type="match status" value="1"/>
</dbReference>
<proteinExistence type="predicted"/>
<dbReference type="InterPro" id="IPR005331">
    <property type="entry name" value="Sulfotransferase"/>
</dbReference>
<dbReference type="Pfam" id="PF03567">
    <property type="entry name" value="Sulfotransfer_2"/>
    <property type="match status" value="1"/>
</dbReference>
<dbReference type="GO" id="GO:1902884">
    <property type="term" value="P:positive regulation of response to oxidative stress"/>
    <property type="evidence" value="ECO:0007669"/>
    <property type="project" value="InterPro"/>
</dbReference>
<dbReference type="InterPro" id="IPR007669">
    <property type="entry name" value="Chst-1-like"/>
</dbReference>
<dbReference type="GO" id="GO:0047756">
    <property type="term" value="F:chondroitin 4-sulfotransferase activity"/>
    <property type="evidence" value="ECO:0007669"/>
    <property type="project" value="InterPro"/>
</dbReference>
<evidence type="ECO:0000313" key="2">
    <source>
        <dbReference type="WBParaSite" id="SSTP_0001014700.1"/>
    </source>
</evidence>
<evidence type="ECO:0008006" key="3">
    <source>
        <dbReference type="Google" id="ProtNLM"/>
    </source>
</evidence>
<dbReference type="GO" id="GO:0016020">
    <property type="term" value="C:membrane"/>
    <property type="evidence" value="ECO:0007669"/>
    <property type="project" value="InterPro"/>
</dbReference>
<feature type="signal peptide" evidence="1">
    <location>
        <begin position="1"/>
        <end position="21"/>
    </location>
</feature>
<name>A0A0K0EL03_STRER</name>
<evidence type="ECO:0000256" key="1">
    <source>
        <dbReference type="SAM" id="SignalP"/>
    </source>
</evidence>
<keyword evidence="1" id="KW-0732">Signal</keyword>
<dbReference type="WBParaSite" id="SSTP_0001014700.1">
    <property type="protein sequence ID" value="SSTP_0001014700.1"/>
    <property type="gene ID" value="SSTP_0001014700"/>
</dbReference>
<sequence>MKASFIINLLSIFYFLIYCECINTTTIESIDEVNISKELLISNNYFKKCNNNNEWEKCSKVVRLRKQEFYVSPKNKLSVCVIQKNFSSMMIAIMCYLFNERKFKLKNKHLADNRWDNKQCTRYNFANSTWRIIKYFNKGRKKNFFKTWKSIMIIREPIERFISGYIHHCSKGIGRYTKTSSCFFCNGNLNCFISNLYKTVTSNKKTIINSDRHLNQHFFPQTWRCEYFQQKNHYTILRYNSKNTTSFYDKFVEILQERNIPEYKIAFINNEIRTIRSYHSTIGKLTTALLKEQIYSNNKYLDLLTRIYYPDYIEFNYPIPFFKNIN</sequence>
<protein>
    <recommendedName>
        <fullName evidence="3">Sulfotransferase family-containing protein</fullName>
    </recommendedName>
</protein>
<dbReference type="AlphaFoldDB" id="A0A0K0EL03"/>
<dbReference type="PANTHER" id="PTHR22900">
    <property type="entry name" value="PROTEIN CBG14245-RELATED"/>
    <property type="match status" value="1"/>
</dbReference>